<dbReference type="InterPro" id="IPR008271">
    <property type="entry name" value="Ser/Thr_kinase_AS"/>
</dbReference>
<dbReference type="RefSeq" id="XP_009525513.1">
    <property type="nucleotide sequence ID" value="XM_009527218.1"/>
</dbReference>
<feature type="coiled-coil region" evidence="2">
    <location>
        <begin position="136"/>
        <end position="163"/>
    </location>
</feature>
<name>G4ZD47_PHYSP</name>
<feature type="region of interest" description="Disordered" evidence="3">
    <location>
        <begin position="472"/>
        <end position="501"/>
    </location>
</feature>
<dbReference type="SUPFAM" id="SSF56112">
    <property type="entry name" value="Protein kinase-like (PK-like)"/>
    <property type="match status" value="1"/>
</dbReference>
<reference evidence="5 6" key="1">
    <citation type="journal article" date="2006" name="Science">
        <title>Phytophthora genome sequences uncover evolutionary origins and mechanisms of pathogenesis.</title>
        <authorList>
            <person name="Tyler B.M."/>
            <person name="Tripathy S."/>
            <person name="Zhang X."/>
            <person name="Dehal P."/>
            <person name="Jiang R.H."/>
            <person name="Aerts A."/>
            <person name="Arredondo F.D."/>
            <person name="Baxter L."/>
            <person name="Bensasson D."/>
            <person name="Beynon J.L."/>
            <person name="Chapman J."/>
            <person name="Damasceno C.M."/>
            <person name="Dorrance A.E."/>
            <person name="Dou D."/>
            <person name="Dickerman A.W."/>
            <person name="Dubchak I.L."/>
            <person name="Garbelotto M."/>
            <person name="Gijzen M."/>
            <person name="Gordon S.G."/>
            <person name="Govers F."/>
            <person name="Grunwald N.J."/>
            <person name="Huang W."/>
            <person name="Ivors K.L."/>
            <person name="Jones R.W."/>
            <person name="Kamoun S."/>
            <person name="Krampis K."/>
            <person name="Lamour K.H."/>
            <person name="Lee M.K."/>
            <person name="McDonald W.H."/>
            <person name="Medina M."/>
            <person name="Meijer H.J."/>
            <person name="Nordberg E.K."/>
            <person name="Maclean D.J."/>
            <person name="Ospina-Giraldo M.D."/>
            <person name="Morris P.F."/>
            <person name="Phuntumart V."/>
            <person name="Putnam N.H."/>
            <person name="Rash S."/>
            <person name="Rose J.K."/>
            <person name="Sakihama Y."/>
            <person name="Salamov A.A."/>
            <person name="Savidor A."/>
            <person name="Scheuring C.F."/>
            <person name="Smith B.M."/>
            <person name="Sobral B.W."/>
            <person name="Terry A."/>
            <person name="Torto-Alalibo T.A."/>
            <person name="Win J."/>
            <person name="Xu Z."/>
            <person name="Zhang H."/>
            <person name="Grigoriev I.V."/>
            <person name="Rokhsar D.S."/>
            <person name="Boore J.L."/>
        </authorList>
    </citation>
    <scope>NUCLEOTIDE SEQUENCE [LARGE SCALE GENOMIC DNA]</scope>
    <source>
        <strain evidence="5 6">P6497</strain>
    </source>
</reference>
<dbReference type="InterPro" id="IPR001245">
    <property type="entry name" value="Ser-Thr/Tyr_kinase_cat_dom"/>
</dbReference>
<dbReference type="OMA" id="DECTSMM"/>
<dbReference type="PROSITE" id="PS00108">
    <property type="entry name" value="PROTEIN_KINASE_ST"/>
    <property type="match status" value="1"/>
</dbReference>
<dbReference type="InterPro" id="IPR011989">
    <property type="entry name" value="ARM-like"/>
</dbReference>
<dbReference type="PROSITE" id="PS50011">
    <property type="entry name" value="PROTEIN_KINASE_DOM"/>
    <property type="match status" value="1"/>
</dbReference>
<dbReference type="Gene3D" id="1.20.930.20">
    <property type="entry name" value="Adaptor protein Cbl, N-terminal domain"/>
    <property type="match status" value="1"/>
</dbReference>
<dbReference type="InterPro" id="IPR016024">
    <property type="entry name" value="ARM-type_fold"/>
</dbReference>
<sequence length="1114" mass="121133">MGVMHDLIVPGSGTVAEVLSTIQQLCGEMKECQDPCTRLYQRLKSVLDSLVSLEKNKTRLPPPEALGKYVAVNSTTLSYLEHYRGKKLVFRLMKRQAMMDELRAIHEETDKVVLALGLTTTDKWKQQFEADQRTHRERLAASVDNAQEVLAELQDARSQQETMLTLKYEVELRPEQHDEDMAKLLRTMMATVIRTSTTSVPKLPPWFLPPYEVRFKPNPFARGSFATVHRGVRRPNANVVVKCFLVDGVDVDERTRQNIEMEMNLWHQFDHPNVIKLLGASHISTPPFIVCEDATNGDLSSFLARSDVNKQQLWRLLYQAALGLEYIHTKSVVHGDLKLNNVLVGADGQAKLSDFGLSAVRTSAILSETTGETPYTAGALRWRAPECLRRAPTFASDVYSFAMCIIEAVIGEPPFAFLDDDSVHEKLRKGEIPDKPEKMSAVVWELVVAMTNVDPAKRASLSQVLKALKELADGAPSSSPQSTAKADENKATPAENTIATRENHEPLLDADIIVDILDNVAGMDDKGKEQSLLHLVRMCVKDEERPVMYAANATQILTNLVKSSRTYYTKLYALQCLKWAVVVDAKLSQSELDSLRDCVSDVPAKELASLASALTNGTDQEKEEAALRCACIAARGNGGLWQGMTWLQPIVSFWQSLSEAQKLWIGTVQPLVSLLQSGNDSQKLWAAEAIGSLATENEAIRAEIVRADAITPLVELLSAGTDGQRHRASFALKNLALQAGVCQSIAQKGVIAPLLRLARLGTAQQKQTTSALLGSLVLPSYPNKADVEHERSITPLVALIVIGSDEQKETAVAVLSDLAKDDATQSEISRTGGVAPLVGLLRTGTNAQKAHAASVIMNLACNGTTSAEISREGGVAPLVLLAWKGNEQQKTSAAGALLKLSFDVEIGAEVVRCKGVSPLVELARTGTDQQNVYAAGALRNLAISDEVCAEISREGGVEALIRLLKSGTDRQKVGAIGALLNLYSSAAARSDIASRGGVKALLELLRTGTDEQQRLIACGLSHLAKYEDGRAEIAREGGIARLVDLLRAGSEQQKGYAADTIGDLAMSNDKIRAELKRGRSVPLLKKMSRSGSEELKESAARALQQLNGGSCIIM</sequence>
<dbReference type="SUPFAM" id="SSF48371">
    <property type="entry name" value="ARM repeat"/>
    <property type="match status" value="2"/>
</dbReference>
<dbReference type="InterPro" id="IPR036537">
    <property type="entry name" value="Adaptor_Cbl_N_dom_sf"/>
</dbReference>
<dbReference type="Proteomes" id="UP000002640">
    <property type="component" value="Unassembled WGS sequence"/>
</dbReference>
<feature type="repeat" description="ARM" evidence="1">
    <location>
        <begin position="996"/>
        <end position="1038"/>
    </location>
</feature>
<dbReference type="PANTHER" id="PTHR23315:SF7">
    <property type="entry name" value="U-BOX DOMAIN-CONTAINING PROTEIN 4"/>
    <property type="match status" value="1"/>
</dbReference>
<evidence type="ECO:0000256" key="3">
    <source>
        <dbReference type="SAM" id="MobiDB-lite"/>
    </source>
</evidence>
<dbReference type="GO" id="GO:0007166">
    <property type="term" value="P:cell surface receptor signaling pathway"/>
    <property type="evidence" value="ECO:0007669"/>
    <property type="project" value="InterPro"/>
</dbReference>
<evidence type="ECO:0000256" key="2">
    <source>
        <dbReference type="SAM" id="Coils"/>
    </source>
</evidence>
<dbReference type="AlphaFoldDB" id="G4ZD47"/>
<dbReference type="Gene3D" id="1.10.510.10">
    <property type="entry name" value="Transferase(Phosphotransferase) domain 1"/>
    <property type="match status" value="1"/>
</dbReference>
<dbReference type="CDD" id="cd21037">
    <property type="entry name" value="MLKL_NTD"/>
    <property type="match status" value="1"/>
</dbReference>
<dbReference type="Pfam" id="PF22215">
    <property type="entry name" value="MLKL_N"/>
    <property type="match status" value="1"/>
</dbReference>
<dbReference type="InterPro" id="IPR011009">
    <property type="entry name" value="Kinase-like_dom_sf"/>
</dbReference>
<dbReference type="InterPro" id="IPR054000">
    <property type="entry name" value="MLKL_N"/>
</dbReference>
<dbReference type="GO" id="GO:0004672">
    <property type="term" value="F:protein kinase activity"/>
    <property type="evidence" value="ECO:0007669"/>
    <property type="project" value="InterPro"/>
</dbReference>
<feature type="domain" description="Protein kinase" evidence="4">
    <location>
        <begin position="214"/>
        <end position="471"/>
    </location>
</feature>
<feature type="repeat" description="ARM" evidence="1">
    <location>
        <begin position="832"/>
        <end position="874"/>
    </location>
</feature>
<dbReference type="GO" id="GO:0005524">
    <property type="term" value="F:ATP binding"/>
    <property type="evidence" value="ECO:0007669"/>
    <property type="project" value="InterPro"/>
</dbReference>
<dbReference type="InParanoid" id="G4ZD47"/>
<dbReference type="SMART" id="SM00220">
    <property type="entry name" value="S_TKc"/>
    <property type="match status" value="1"/>
</dbReference>
<evidence type="ECO:0000313" key="5">
    <source>
        <dbReference type="EMBL" id="EGZ16455.1"/>
    </source>
</evidence>
<dbReference type="SMART" id="SM00185">
    <property type="entry name" value="ARM"/>
    <property type="match status" value="10"/>
</dbReference>
<dbReference type="GeneID" id="20646136"/>
<keyword evidence="2" id="KW-0175">Coiled coil</keyword>
<dbReference type="Pfam" id="PF07714">
    <property type="entry name" value="PK_Tyr_Ser-Thr"/>
    <property type="match status" value="1"/>
</dbReference>
<evidence type="ECO:0000259" key="4">
    <source>
        <dbReference type="PROSITE" id="PS50011"/>
    </source>
</evidence>
<dbReference type="SMR" id="G4ZD47"/>
<evidence type="ECO:0000313" key="6">
    <source>
        <dbReference type="Proteomes" id="UP000002640"/>
    </source>
</evidence>
<dbReference type="PANTHER" id="PTHR23315">
    <property type="entry name" value="U BOX DOMAIN-CONTAINING"/>
    <property type="match status" value="1"/>
</dbReference>
<proteinExistence type="predicted"/>
<dbReference type="PROSITE" id="PS50176">
    <property type="entry name" value="ARM_REPEAT"/>
    <property type="match status" value="4"/>
</dbReference>
<dbReference type="KEGG" id="psoj:PHYSODRAFT_330532"/>
<organism evidence="5 6">
    <name type="scientific">Phytophthora sojae (strain P6497)</name>
    <name type="common">Soybean stem and root rot agent</name>
    <name type="synonym">Phytophthora megasperma f. sp. glycines</name>
    <dbReference type="NCBI Taxonomy" id="1094619"/>
    <lineage>
        <taxon>Eukaryota</taxon>
        <taxon>Sar</taxon>
        <taxon>Stramenopiles</taxon>
        <taxon>Oomycota</taxon>
        <taxon>Peronosporomycetes</taxon>
        <taxon>Peronosporales</taxon>
        <taxon>Peronosporaceae</taxon>
        <taxon>Phytophthora</taxon>
    </lineage>
</organism>
<dbReference type="InterPro" id="IPR059179">
    <property type="entry name" value="MLKL-like_MCAfunc"/>
</dbReference>
<dbReference type="EMBL" id="JH159154">
    <property type="protein sequence ID" value="EGZ16455.1"/>
    <property type="molecule type" value="Genomic_DNA"/>
</dbReference>
<dbReference type="InterPro" id="IPR000225">
    <property type="entry name" value="Armadillo"/>
</dbReference>
<feature type="repeat" description="ARM" evidence="1">
    <location>
        <begin position="914"/>
        <end position="956"/>
    </location>
</feature>
<dbReference type="Gene3D" id="1.25.10.10">
    <property type="entry name" value="Leucine-rich Repeat Variant"/>
    <property type="match status" value="4"/>
</dbReference>
<dbReference type="InterPro" id="IPR000719">
    <property type="entry name" value="Prot_kinase_dom"/>
</dbReference>
<gene>
    <name evidence="5" type="ORF">PHYSODRAFT_330532</name>
</gene>
<protein>
    <recommendedName>
        <fullName evidence="4">Protein kinase domain-containing protein</fullName>
    </recommendedName>
</protein>
<accession>G4ZD47</accession>
<keyword evidence="6" id="KW-1185">Reference proteome</keyword>
<feature type="repeat" description="ARM" evidence="1">
    <location>
        <begin position="955"/>
        <end position="997"/>
    </location>
</feature>
<evidence type="ECO:0000256" key="1">
    <source>
        <dbReference type="PROSITE-ProRule" id="PRU00259"/>
    </source>
</evidence>